<accession>A0A8T2XGG1</accession>
<organism evidence="7 8">
    <name type="scientific">Populus deltoides</name>
    <name type="common">Eastern poplar</name>
    <name type="synonym">Eastern cottonwood</name>
    <dbReference type="NCBI Taxonomy" id="3696"/>
    <lineage>
        <taxon>Eukaryota</taxon>
        <taxon>Viridiplantae</taxon>
        <taxon>Streptophyta</taxon>
        <taxon>Embryophyta</taxon>
        <taxon>Tracheophyta</taxon>
        <taxon>Spermatophyta</taxon>
        <taxon>Magnoliopsida</taxon>
        <taxon>eudicotyledons</taxon>
        <taxon>Gunneridae</taxon>
        <taxon>Pentapetalae</taxon>
        <taxon>rosids</taxon>
        <taxon>fabids</taxon>
        <taxon>Malpighiales</taxon>
        <taxon>Salicaceae</taxon>
        <taxon>Saliceae</taxon>
        <taxon>Populus</taxon>
    </lineage>
</organism>
<dbReference type="EMBL" id="JACEGQ020000013">
    <property type="protein sequence ID" value="KAH8491261.1"/>
    <property type="molecule type" value="Genomic_DNA"/>
</dbReference>
<comment type="similarity">
    <text evidence="1">Belongs to the GDA1/CD39 NTPase family.</text>
</comment>
<dbReference type="Pfam" id="PF01150">
    <property type="entry name" value="GDA1_CD39"/>
    <property type="match status" value="1"/>
</dbReference>
<dbReference type="GO" id="GO:0005524">
    <property type="term" value="F:ATP binding"/>
    <property type="evidence" value="ECO:0007669"/>
    <property type="project" value="UniProtKB-KW"/>
</dbReference>
<feature type="signal peptide" evidence="6">
    <location>
        <begin position="1"/>
        <end position="21"/>
    </location>
</feature>
<comment type="caution">
    <text evidence="7">The sequence shown here is derived from an EMBL/GenBank/DDBJ whole genome shotgun (WGS) entry which is preliminary data.</text>
</comment>
<keyword evidence="2" id="KW-0378">Hydrolase</keyword>
<dbReference type="PANTHER" id="PTHR11782">
    <property type="entry name" value="ADENOSINE/GUANOSINE DIPHOSPHATASE"/>
    <property type="match status" value="1"/>
</dbReference>
<dbReference type="Proteomes" id="UP000807159">
    <property type="component" value="Chromosome 13"/>
</dbReference>
<keyword evidence="8" id="KW-1185">Reference proteome</keyword>
<evidence type="ECO:0000256" key="3">
    <source>
        <dbReference type="PIRSR" id="PIRSR600407-1"/>
    </source>
</evidence>
<evidence type="ECO:0000256" key="5">
    <source>
        <dbReference type="SAM" id="MobiDB-lite"/>
    </source>
</evidence>
<sequence>MGLIPLALLLMVFVLPPSAEYEHSTNRKILPILKHSDSSRYAVVFDAGSSGSRVHVFCFDHDLALLPVGNGTDVEFFALVKPGLSAYADDAQAAAESLVPLLEEAERAVPKASRPETPVRVGATAGLRSLEGNKSEKILQAVRDLLRDRSTLKSEADGVSILKGFQEGSFMWPVGNLGKKYSDAVGIVDLGGGSVQMAYTISQENAANAPQKPDGQDISICKGTNSEGK</sequence>
<keyword evidence="4" id="KW-0067">ATP-binding</keyword>
<dbReference type="GO" id="GO:0016020">
    <property type="term" value="C:membrane"/>
    <property type="evidence" value="ECO:0007669"/>
    <property type="project" value="TreeGrafter"/>
</dbReference>
<evidence type="ECO:0008006" key="9">
    <source>
        <dbReference type="Google" id="ProtNLM"/>
    </source>
</evidence>
<name>A0A8T2XGG1_POPDE</name>
<reference evidence="7" key="1">
    <citation type="journal article" date="2021" name="J. Hered.">
        <title>Genome Assembly of Salicaceae Populus deltoides (Eastern Cottonwood) I-69 Based on Nanopore Sequencing and Hi-C Technologies.</title>
        <authorList>
            <person name="Bai S."/>
            <person name="Wu H."/>
            <person name="Zhang J."/>
            <person name="Pan Z."/>
            <person name="Zhao W."/>
            <person name="Li Z."/>
            <person name="Tong C."/>
        </authorList>
    </citation>
    <scope>NUCLEOTIDE SEQUENCE</scope>
    <source>
        <tissue evidence="7">Leaf</tissue>
    </source>
</reference>
<dbReference type="InterPro" id="IPR000407">
    <property type="entry name" value="GDA1_CD39_NTPase"/>
</dbReference>
<protein>
    <recommendedName>
        <fullName evidence="9">Apyrase</fullName>
    </recommendedName>
</protein>
<dbReference type="GO" id="GO:0009134">
    <property type="term" value="P:nucleoside diphosphate catabolic process"/>
    <property type="evidence" value="ECO:0007669"/>
    <property type="project" value="TreeGrafter"/>
</dbReference>
<evidence type="ECO:0000256" key="2">
    <source>
        <dbReference type="ARBA" id="ARBA00022801"/>
    </source>
</evidence>
<keyword evidence="4" id="KW-0547">Nucleotide-binding</keyword>
<keyword evidence="6" id="KW-0732">Signal</keyword>
<dbReference type="Gene3D" id="3.30.420.150">
    <property type="entry name" value="Exopolyphosphatase. Domain 2"/>
    <property type="match status" value="1"/>
</dbReference>
<evidence type="ECO:0000313" key="8">
    <source>
        <dbReference type="Proteomes" id="UP000807159"/>
    </source>
</evidence>
<dbReference type="PANTHER" id="PTHR11782:SF83">
    <property type="entry name" value="GUANOSINE-DIPHOSPHATASE"/>
    <property type="match status" value="1"/>
</dbReference>
<dbReference type="AlphaFoldDB" id="A0A8T2XGG1"/>
<gene>
    <name evidence="7" type="ORF">H0E87_023423</name>
</gene>
<evidence type="ECO:0000256" key="6">
    <source>
        <dbReference type="SAM" id="SignalP"/>
    </source>
</evidence>
<evidence type="ECO:0000313" key="7">
    <source>
        <dbReference type="EMBL" id="KAH8491261.1"/>
    </source>
</evidence>
<dbReference type="GO" id="GO:0017110">
    <property type="term" value="F:nucleoside diphosphate phosphatase activity"/>
    <property type="evidence" value="ECO:0007669"/>
    <property type="project" value="TreeGrafter"/>
</dbReference>
<dbReference type="Gene3D" id="3.30.420.40">
    <property type="match status" value="1"/>
</dbReference>
<evidence type="ECO:0000256" key="1">
    <source>
        <dbReference type="ARBA" id="ARBA00009283"/>
    </source>
</evidence>
<feature type="chain" id="PRO_5035784207" description="Apyrase" evidence="6">
    <location>
        <begin position="22"/>
        <end position="229"/>
    </location>
</feature>
<evidence type="ECO:0000256" key="4">
    <source>
        <dbReference type="PIRSR" id="PIRSR600407-2"/>
    </source>
</evidence>
<feature type="active site" description="Proton acceptor" evidence="3">
    <location>
        <position position="167"/>
    </location>
</feature>
<proteinExistence type="inferred from homology"/>
<feature type="region of interest" description="Disordered" evidence="5">
    <location>
        <begin position="206"/>
        <end position="229"/>
    </location>
</feature>
<feature type="binding site" evidence="4">
    <location>
        <begin position="192"/>
        <end position="196"/>
    </location>
    <ligand>
        <name>ATP</name>
        <dbReference type="ChEBI" id="CHEBI:30616"/>
    </ligand>
</feature>